<evidence type="ECO:0000313" key="3">
    <source>
        <dbReference type="Proteomes" id="UP000606003"/>
    </source>
</evidence>
<feature type="signal peptide" evidence="1">
    <location>
        <begin position="1"/>
        <end position="19"/>
    </location>
</feature>
<dbReference type="EMBL" id="JACXAC010000004">
    <property type="protein sequence ID" value="MBD2722930.1"/>
    <property type="molecule type" value="Genomic_DNA"/>
</dbReference>
<keyword evidence="3" id="KW-1185">Reference proteome</keyword>
<evidence type="ECO:0000256" key="1">
    <source>
        <dbReference type="SAM" id="SignalP"/>
    </source>
</evidence>
<reference evidence="2 3" key="1">
    <citation type="submission" date="2020-09" db="EMBL/GenBank/DDBJ databases">
        <authorList>
            <person name="Kim M.K."/>
        </authorList>
    </citation>
    <scope>NUCLEOTIDE SEQUENCE [LARGE SCALE GENOMIC DNA]</scope>
    <source>
        <strain evidence="2 3">BT189</strain>
    </source>
</reference>
<organism evidence="2 3">
    <name type="scientific">Hymenobacter armeniacus</name>
    <dbReference type="NCBI Taxonomy" id="2771358"/>
    <lineage>
        <taxon>Bacteria</taxon>
        <taxon>Pseudomonadati</taxon>
        <taxon>Bacteroidota</taxon>
        <taxon>Cytophagia</taxon>
        <taxon>Cytophagales</taxon>
        <taxon>Hymenobacteraceae</taxon>
        <taxon>Hymenobacter</taxon>
    </lineage>
</organism>
<evidence type="ECO:0000313" key="2">
    <source>
        <dbReference type="EMBL" id="MBD2722930.1"/>
    </source>
</evidence>
<accession>A0ABR8JUZ9</accession>
<name>A0ABR8JUZ9_9BACT</name>
<protein>
    <recommendedName>
        <fullName evidence="4">DUF4177 domain-containing protein</fullName>
    </recommendedName>
</protein>
<dbReference type="RefSeq" id="WP_190925048.1">
    <property type="nucleotide sequence ID" value="NZ_JACXAC010000004.1"/>
</dbReference>
<evidence type="ECO:0008006" key="4">
    <source>
        <dbReference type="Google" id="ProtNLM"/>
    </source>
</evidence>
<keyword evidence="1" id="KW-0732">Signal</keyword>
<proteinExistence type="predicted"/>
<sequence>MKKMFLPAALALAVAGSWAFYPKAPADSAGYMMVIGTGRTSGLASYTAAVTVVQSDGEQQTQEVDTKLLNRKNAVAGFVDLHRAELAKINQLTAQGWRVISVTQGNSFQGVINETTYLLEKR</sequence>
<comment type="caution">
    <text evidence="2">The sequence shown here is derived from an EMBL/GenBank/DDBJ whole genome shotgun (WGS) entry which is preliminary data.</text>
</comment>
<dbReference type="Proteomes" id="UP000606003">
    <property type="component" value="Unassembled WGS sequence"/>
</dbReference>
<feature type="chain" id="PRO_5045086063" description="DUF4177 domain-containing protein" evidence="1">
    <location>
        <begin position="20"/>
        <end position="122"/>
    </location>
</feature>
<gene>
    <name evidence="2" type="ORF">IC234_12415</name>
</gene>